<dbReference type="PROSITE" id="PS00163">
    <property type="entry name" value="FUMARATE_LYASES"/>
    <property type="match status" value="1"/>
</dbReference>
<name>A0AAW8D529_9BURK</name>
<dbReference type="Pfam" id="PF00206">
    <property type="entry name" value="Lyase_1"/>
    <property type="match status" value="1"/>
</dbReference>
<dbReference type="Gene3D" id="1.10.40.30">
    <property type="entry name" value="Fumarase/aspartase (C-terminal domain)"/>
    <property type="match status" value="1"/>
</dbReference>
<dbReference type="GO" id="GO:0004018">
    <property type="term" value="F:N6-(1,2-dicarboxyethyl)AMP AMP-lyase (fumarate-forming) activity"/>
    <property type="evidence" value="ECO:0007669"/>
    <property type="project" value="TreeGrafter"/>
</dbReference>
<protein>
    <submittedName>
        <fullName evidence="3">Adenylosuccinate lyase</fullName>
    </submittedName>
</protein>
<comment type="caution">
    <text evidence="3">The sequence shown here is derived from an EMBL/GenBank/DDBJ whole genome shotgun (WGS) entry which is preliminary data.</text>
</comment>
<dbReference type="GO" id="GO:0005829">
    <property type="term" value="C:cytosol"/>
    <property type="evidence" value="ECO:0007669"/>
    <property type="project" value="TreeGrafter"/>
</dbReference>
<evidence type="ECO:0000313" key="3">
    <source>
        <dbReference type="EMBL" id="MDP9895006.1"/>
    </source>
</evidence>
<dbReference type="PANTHER" id="PTHR43172:SF1">
    <property type="entry name" value="ADENYLOSUCCINATE LYASE"/>
    <property type="match status" value="1"/>
</dbReference>
<evidence type="ECO:0000259" key="2">
    <source>
        <dbReference type="SMART" id="SM00998"/>
    </source>
</evidence>
<dbReference type="InterPro" id="IPR008948">
    <property type="entry name" value="L-Aspartase-like"/>
</dbReference>
<dbReference type="InterPro" id="IPR000362">
    <property type="entry name" value="Fumarate_lyase_fam"/>
</dbReference>
<feature type="domain" description="Adenylosuccinate lyase C-terminal" evidence="2">
    <location>
        <begin position="358"/>
        <end position="435"/>
    </location>
</feature>
<keyword evidence="1 3" id="KW-0456">Lyase</keyword>
<dbReference type="InterPro" id="IPR019468">
    <property type="entry name" value="AdenyloSucc_lyase_C"/>
</dbReference>
<organism evidence="3 4">
    <name type="scientific">Variovorax boronicumulans</name>
    <dbReference type="NCBI Taxonomy" id="436515"/>
    <lineage>
        <taxon>Bacteria</taxon>
        <taxon>Pseudomonadati</taxon>
        <taxon>Pseudomonadota</taxon>
        <taxon>Betaproteobacteria</taxon>
        <taxon>Burkholderiales</taxon>
        <taxon>Comamonadaceae</taxon>
        <taxon>Variovorax</taxon>
    </lineage>
</organism>
<proteinExistence type="predicted"/>
<sequence>MICLDDNSCNTAFGKDIRDIFSAGNSIHLIMQVEAALARVQTRFGIVPATAAEEITAKATQEHFLPRSLAHHRARVGHPLVAVLEAWKEHLSAEAQEWVHFGATTADVFNTVLIMQLRQAGAAFRFRMREIGEGMALLAERHRTTPMVARTLGRHALPFTFGMKVGVWLTEHCRSMERLERWQQLYQTGILSGAAGTYAALGQHGPKIEAEVMAELGLGEPEAVDWKGSRDRFAELGCNIAMAARAYGHVAQEIFLLAGDDIDELREAGSAVGSSTMPHKSNPTLCIEVISRSREVSARLSPLMEWMMVIYDRDSEQHGDVLRDMCVGLGDVIETFSQLIRTLVVMPENMARNLERTQGMVYSEAITFALAERVGKQSAYAAMKKAVALARESGCTLQQAVAKAPEFSSLLEYDGSVLTAGRNIGLAPEVADAAVRQARSLLKSL</sequence>
<dbReference type="Gene3D" id="1.20.200.10">
    <property type="entry name" value="Fumarase/aspartase (Central domain)"/>
    <property type="match status" value="1"/>
</dbReference>
<dbReference type="GO" id="GO:0070626">
    <property type="term" value="F:(S)-2-(5-amino-1-(5-phospho-D-ribosyl)imidazole-4-carboxamido) succinate lyase (fumarate-forming) activity"/>
    <property type="evidence" value="ECO:0007669"/>
    <property type="project" value="TreeGrafter"/>
</dbReference>
<evidence type="ECO:0000313" key="4">
    <source>
        <dbReference type="Proteomes" id="UP001242045"/>
    </source>
</evidence>
<dbReference type="SMART" id="SM00998">
    <property type="entry name" value="ADSL_C"/>
    <property type="match status" value="1"/>
</dbReference>
<dbReference type="SUPFAM" id="SSF48557">
    <property type="entry name" value="L-aspartase-like"/>
    <property type="match status" value="1"/>
</dbReference>
<evidence type="ECO:0000256" key="1">
    <source>
        <dbReference type="ARBA" id="ARBA00023239"/>
    </source>
</evidence>
<dbReference type="PANTHER" id="PTHR43172">
    <property type="entry name" value="ADENYLOSUCCINATE LYASE"/>
    <property type="match status" value="1"/>
</dbReference>
<dbReference type="PRINTS" id="PR00149">
    <property type="entry name" value="FUMRATELYASE"/>
</dbReference>
<gene>
    <name evidence="3" type="ORF">J2W31_004131</name>
</gene>
<dbReference type="AlphaFoldDB" id="A0AAW8D529"/>
<dbReference type="InterPro" id="IPR020557">
    <property type="entry name" value="Fumarate_lyase_CS"/>
</dbReference>
<reference evidence="3" key="1">
    <citation type="submission" date="2023-07" db="EMBL/GenBank/DDBJ databases">
        <title>Sorghum-associated microbial communities from plants grown in Nebraska, USA.</title>
        <authorList>
            <person name="Schachtman D."/>
        </authorList>
    </citation>
    <scope>NUCLEOTIDE SEQUENCE</scope>
    <source>
        <strain evidence="3">DS3754</strain>
    </source>
</reference>
<dbReference type="InterPro" id="IPR022761">
    <property type="entry name" value="Fumarate_lyase_N"/>
</dbReference>
<accession>A0AAW8D529</accession>
<dbReference type="Proteomes" id="UP001242045">
    <property type="component" value="Unassembled WGS sequence"/>
</dbReference>
<dbReference type="EMBL" id="JAUSRD010000010">
    <property type="protein sequence ID" value="MDP9895006.1"/>
    <property type="molecule type" value="Genomic_DNA"/>
</dbReference>
<dbReference type="GO" id="GO:0044208">
    <property type="term" value="P:'de novo' AMP biosynthetic process"/>
    <property type="evidence" value="ECO:0007669"/>
    <property type="project" value="TreeGrafter"/>
</dbReference>
<dbReference type="RefSeq" id="WP_306882459.1">
    <property type="nucleotide sequence ID" value="NZ_JAUSRD010000010.1"/>
</dbReference>